<reference evidence="1" key="1">
    <citation type="journal article" date="2023" name="bioRxiv">
        <title>Scaffold-level genome assemblies of two parasitoid biocontrol wasps reveal the parthenogenesis mechanism and an associated novel virus.</title>
        <authorList>
            <person name="Inwood S."/>
            <person name="Skelly J."/>
            <person name="Guhlin J."/>
            <person name="Harrop T."/>
            <person name="Goldson S."/>
            <person name="Dearden P."/>
        </authorList>
    </citation>
    <scope>NUCLEOTIDE SEQUENCE</scope>
    <source>
        <strain evidence="1">Lincoln</strain>
        <tissue evidence="1">Whole body</tissue>
    </source>
</reference>
<sequence>MVLSIICADGLQNMSKLGLDRIDASVVDKTVGIKVEHYFNKVNHVNNEDLAGNDNADAGSGVYGGWMLR</sequence>
<evidence type="ECO:0000313" key="2">
    <source>
        <dbReference type="Proteomes" id="UP001168972"/>
    </source>
</evidence>
<accession>A0AA39FCK1</accession>
<dbReference type="EMBL" id="JAQQBR010001832">
    <property type="protein sequence ID" value="KAK0167072.1"/>
    <property type="molecule type" value="Genomic_DNA"/>
</dbReference>
<proteinExistence type="predicted"/>
<gene>
    <name evidence="1" type="ORF">PV327_004516</name>
</gene>
<name>A0AA39FCK1_MICHY</name>
<evidence type="ECO:0000313" key="1">
    <source>
        <dbReference type="EMBL" id="KAK0167072.1"/>
    </source>
</evidence>
<organism evidence="1 2">
    <name type="scientific">Microctonus hyperodae</name>
    <name type="common">Parasitoid wasp</name>
    <dbReference type="NCBI Taxonomy" id="165561"/>
    <lineage>
        <taxon>Eukaryota</taxon>
        <taxon>Metazoa</taxon>
        <taxon>Ecdysozoa</taxon>
        <taxon>Arthropoda</taxon>
        <taxon>Hexapoda</taxon>
        <taxon>Insecta</taxon>
        <taxon>Pterygota</taxon>
        <taxon>Neoptera</taxon>
        <taxon>Endopterygota</taxon>
        <taxon>Hymenoptera</taxon>
        <taxon>Apocrita</taxon>
        <taxon>Ichneumonoidea</taxon>
        <taxon>Braconidae</taxon>
        <taxon>Euphorinae</taxon>
        <taxon>Microctonus</taxon>
    </lineage>
</organism>
<protein>
    <submittedName>
        <fullName evidence="1">Uncharacterized protein</fullName>
    </submittedName>
</protein>
<reference evidence="1" key="2">
    <citation type="submission" date="2023-03" db="EMBL/GenBank/DDBJ databases">
        <authorList>
            <person name="Inwood S.N."/>
            <person name="Skelly J.G."/>
            <person name="Guhlin J."/>
            <person name="Harrop T.W.R."/>
            <person name="Goldson S.G."/>
            <person name="Dearden P.K."/>
        </authorList>
    </citation>
    <scope>NUCLEOTIDE SEQUENCE</scope>
    <source>
        <strain evidence="1">Lincoln</strain>
        <tissue evidence="1">Whole body</tissue>
    </source>
</reference>
<comment type="caution">
    <text evidence="1">The sequence shown here is derived from an EMBL/GenBank/DDBJ whole genome shotgun (WGS) entry which is preliminary data.</text>
</comment>
<keyword evidence="2" id="KW-1185">Reference proteome</keyword>
<dbReference type="AlphaFoldDB" id="A0AA39FCK1"/>
<dbReference type="Proteomes" id="UP001168972">
    <property type="component" value="Unassembled WGS sequence"/>
</dbReference>